<evidence type="ECO:0000313" key="2">
    <source>
        <dbReference type="Proteomes" id="UP000827092"/>
    </source>
</evidence>
<protein>
    <submittedName>
        <fullName evidence="1">Uncharacterized protein</fullName>
    </submittedName>
</protein>
<dbReference type="AlphaFoldDB" id="A0AAV6TY84"/>
<organism evidence="1 2">
    <name type="scientific">Oedothorax gibbosus</name>
    <dbReference type="NCBI Taxonomy" id="931172"/>
    <lineage>
        <taxon>Eukaryota</taxon>
        <taxon>Metazoa</taxon>
        <taxon>Ecdysozoa</taxon>
        <taxon>Arthropoda</taxon>
        <taxon>Chelicerata</taxon>
        <taxon>Arachnida</taxon>
        <taxon>Araneae</taxon>
        <taxon>Araneomorphae</taxon>
        <taxon>Entelegynae</taxon>
        <taxon>Araneoidea</taxon>
        <taxon>Linyphiidae</taxon>
        <taxon>Erigoninae</taxon>
        <taxon>Oedothorax</taxon>
    </lineage>
</organism>
<evidence type="ECO:0000313" key="1">
    <source>
        <dbReference type="EMBL" id="KAG8176706.1"/>
    </source>
</evidence>
<name>A0AAV6TY84_9ARAC</name>
<sequence>PQVLSDLSPNPRYLFSPPNCSTPLFQRHQGLFLLVHLLYRIFSETKSRPHIHLVPKCLGCQIIITTNELIVAPNGTNPKKLNVHPA</sequence>
<dbReference type="Proteomes" id="UP000827092">
    <property type="component" value="Unassembled WGS sequence"/>
</dbReference>
<gene>
    <name evidence="1" type="ORF">JTE90_023258</name>
</gene>
<dbReference type="EMBL" id="JAFNEN010000851">
    <property type="protein sequence ID" value="KAG8176706.1"/>
    <property type="molecule type" value="Genomic_DNA"/>
</dbReference>
<accession>A0AAV6TY84</accession>
<feature type="non-terminal residue" evidence="1">
    <location>
        <position position="1"/>
    </location>
</feature>
<reference evidence="1 2" key="1">
    <citation type="journal article" date="2022" name="Nat. Ecol. Evol.">
        <title>A masculinizing supergene underlies an exaggerated male reproductive morph in a spider.</title>
        <authorList>
            <person name="Hendrickx F."/>
            <person name="De Corte Z."/>
            <person name="Sonet G."/>
            <person name="Van Belleghem S.M."/>
            <person name="Kostlbacher S."/>
            <person name="Vangestel C."/>
        </authorList>
    </citation>
    <scope>NUCLEOTIDE SEQUENCE [LARGE SCALE GENOMIC DNA]</scope>
    <source>
        <strain evidence="1">W744_W776</strain>
    </source>
</reference>
<comment type="caution">
    <text evidence="1">The sequence shown here is derived from an EMBL/GenBank/DDBJ whole genome shotgun (WGS) entry which is preliminary data.</text>
</comment>
<keyword evidence="2" id="KW-1185">Reference proteome</keyword>
<proteinExistence type="predicted"/>